<name>A0A8S5MY19_9CAUD</name>
<keyword evidence="1" id="KW-1133">Transmembrane helix</keyword>
<evidence type="ECO:0000256" key="1">
    <source>
        <dbReference type="SAM" id="Phobius"/>
    </source>
</evidence>
<proteinExistence type="predicted"/>
<accession>A0A8S5MY19</accession>
<protein>
    <submittedName>
        <fullName evidence="2">Uncharacterized protein</fullName>
    </submittedName>
</protein>
<feature type="transmembrane region" description="Helical" evidence="1">
    <location>
        <begin position="44"/>
        <end position="60"/>
    </location>
</feature>
<keyword evidence="1" id="KW-0472">Membrane</keyword>
<sequence length="151" mass="16784">MKKKANLKTRLIFLEIGSFVVSVAPLLIFVFANWSNYAKTPSDTIKISVGLVIAIVLFLLKVIGKLKMPKRVVTYAVLCVLCYFLYPLIQDIVWLSGLCLVGEVLDLCIFQKPIKATKEAILVNKTADATTDKVKQEVKTLFDEYIGGGRA</sequence>
<organism evidence="2">
    <name type="scientific">Myoviridae sp. ctRRy11</name>
    <dbReference type="NCBI Taxonomy" id="2826651"/>
    <lineage>
        <taxon>Viruses</taxon>
        <taxon>Duplodnaviria</taxon>
        <taxon>Heunggongvirae</taxon>
        <taxon>Uroviricota</taxon>
        <taxon>Caudoviricetes</taxon>
    </lineage>
</organism>
<keyword evidence="1" id="KW-0812">Transmembrane</keyword>
<feature type="transmembrane region" description="Helical" evidence="1">
    <location>
        <begin position="72"/>
        <end position="89"/>
    </location>
</feature>
<reference evidence="2" key="1">
    <citation type="journal article" date="2021" name="Proc. Natl. Acad. Sci. U.S.A.">
        <title>A Catalog of Tens of Thousands of Viruses from Human Metagenomes Reveals Hidden Associations with Chronic Diseases.</title>
        <authorList>
            <person name="Tisza M.J."/>
            <person name="Buck C.B."/>
        </authorList>
    </citation>
    <scope>NUCLEOTIDE SEQUENCE</scope>
    <source>
        <strain evidence="2">CtRRy11</strain>
    </source>
</reference>
<feature type="transmembrane region" description="Helical" evidence="1">
    <location>
        <begin position="12"/>
        <end position="32"/>
    </location>
</feature>
<dbReference type="EMBL" id="BK015012">
    <property type="protein sequence ID" value="DAD87023.1"/>
    <property type="molecule type" value="Genomic_DNA"/>
</dbReference>
<evidence type="ECO:0000313" key="2">
    <source>
        <dbReference type="EMBL" id="DAD87023.1"/>
    </source>
</evidence>